<protein>
    <submittedName>
        <fullName evidence="1">Proteasome subunit beta</fullName>
    </submittedName>
</protein>
<evidence type="ECO:0000313" key="2">
    <source>
        <dbReference type="Proteomes" id="UP000310200"/>
    </source>
</evidence>
<dbReference type="EMBL" id="QBLH01000222">
    <property type="protein sequence ID" value="TGZ57065.1"/>
    <property type="molecule type" value="Genomic_DNA"/>
</dbReference>
<proteinExistence type="predicted"/>
<evidence type="ECO:0000313" key="1">
    <source>
        <dbReference type="EMBL" id="TGZ57065.1"/>
    </source>
</evidence>
<name>A0A4S2L2T5_9HYME</name>
<gene>
    <name evidence="1" type="ORF">DBV15_12404</name>
</gene>
<comment type="caution">
    <text evidence="1">The sequence shown here is derived from an EMBL/GenBank/DDBJ whole genome shotgun (WGS) entry which is preliminary data.</text>
</comment>
<dbReference type="AlphaFoldDB" id="A0A4S2L2T5"/>
<dbReference type="Gene3D" id="3.60.20.10">
    <property type="entry name" value="Glutamine Phosphoribosylpyrophosphate, subunit 1, domain 1"/>
    <property type="match status" value="1"/>
</dbReference>
<accession>A0A4S2L2T5</accession>
<reference evidence="1 2" key="1">
    <citation type="journal article" date="2019" name="Philos. Trans. R. Soc. Lond., B, Biol. Sci.">
        <title>Ant behaviour and brain gene expression of defending hosts depend on the ecological success of the intruding social parasite.</title>
        <authorList>
            <person name="Kaur R."/>
            <person name="Stoldt M."/>
            <person name="Jongepier E."/>
            <person name="Feldmeyer B."/>
            <person name="Menzel F."/>
            <person name="Bornberg-Bauer E."/>
            <person name="Foitzik S."/>
        </authorList>
    </citation>
    <scope>NUCLEOTIDE SEQUENCE [LARGE SCALE GENOMIC DNA]</scope>
    <source>
        <tissue evidence="1">Whole body</tissue>
    </source>
</reference>
<dbReference type="Proteomes" id="UP000310200">
    <property type="component" value="Unassembled WGS sequence"/>
</dbReference>
<keyword evidence="2" id="KW-1185">Reference proteome</keyword>
<keyword evidence="1" id="KW-0647">Proteasome</keyword>
<organism evidence="1 2">
    <name type="scientific">Temnothorax longispinosus</name>
    <dbReference type="NCBI Taxonomy" id="300112"/>
    <lineage>
        <taxon>Eukaryota</taxon>
        <taxon>Metazoa</taxon>
        <taxon>Ecdysozoa</taxon>
        <taxon>Arthropoda</taxon>
        <taxon>Hexapoda</taxon>
        <taxon>Insecta</taxon>
        <taxon>Pterygota</taxon>
        <taxon>Neoptera</taxon>
        <taxon>Endopterygota</taxon>
        <taxon>Hymenoptera</taxon>
        <taxon>Apocrita</taxon>
        <taxon>Aculeata</taxon>
        <taxon>Formicoidea</taxon>
        <taxon>Formicidae</taxon>
        <taxon>Myrmicinae</taxon>
        <taxon>Temnothorax</taxon>
    </lineage>
</organism>
<dbReference type="GO" id="GO:0000502">
    <property type="term" value="C:proteasome complex"/>
    <property type="evidence" value="ECO:0007669"/>
    <property type="project" value="UniProtKB-KW"/>
</dbReference>
<dbReference type="InterPro" id="IPR029055">
    <property type="entry name" value="Ntn_hydrolases_N"/>
</dbReference>
<dbReference type="SUPFAM" id="SSF56235">
    <property type="entry name" value="N-terminal nucleophile aminohydrolases (Ntn hydrolases)"/>
    <property type="match status" value="1"/>
</dbReference>
<sequence>MKVNDNIILGTSGDYADFQCIKSYVERKILEEQCLDDGFSLKPKALHCWLTRVMYNLSLIHI</sequence>
<dbReference type="STRING" id="300112.A0A4S2L2T5"/>